<evidence type="ECO:0000313" key="1">
    <source>
        <dbReference type="EMBL" id="KTB42585.1"/>
    </source>
</evidence>
<organism evidence="1 2">
    <name type="scientific">Moniliophthora roreri</name>
    <name type="common">Frosty pod rot fungus</name>
    <name type="synonym">Monilia roreri</name>
    <dbReference type="NCBI Taxonomy" id="221103"/>
    <lineage>
        <taxon>Eukaryota</taxon>
        <taxon>Fungi</taxon>
        <taxon>Dikarya</taxon>
        <taxon>Basidiomycota</taxon>
        <taxon>Agaricomycotina</taxon>
        <taxon>Agaricomycetes</taxon>
        <taxon>Agaricomycetidae</taxon>
        <taxon>Agaricales</taxon>
        <taxon>Marasmiineae</taxon>
        <taxon>Marasmiaceae</taxon>
        <taxon>Moniliophthora</taxon>
    </lineage>
</organism>
<sequence>MKDGPGEFWKNKKTDLLLENNLETEAVTWGDFVEDLKVSFELLDTVLEAQMKLQDLKMKEWANKYTYYFQYLAKQTGYNDAAQIKAFKHGLPKGPMLKIMTRLEGKPDTIKDWMNAVICITFTFYFTCK</sequence>
<comment type="caution">
    <text evidence="1">The sequence shown here is derived from an EMBL/GenBank/DDBJ whole genome shotgun (WGS) entry which is preliminary data.</text>
</comment>
<dbReference type="Proteomes" id="UP000054988">
    <property type="component" value="Unassembled WGS sequence"/>
</dbReference>
<reference evidence="1 2" key="1">
    <citation type="submission" date="2015-12" db="EMBL/GenBank/DDBJ databases">
        <title>Draft genome sequence of Moniliophthora roreri, the causal agent of frosty pod rot of cacao.</title>
        <authorList>
            <person name="Aime M.C."/>
            <person name="Diaz-Valderrama J.R."/>
            <person name="Kijpornyongpan T."/>
            <person name="Phillips-Mora W."/>
        </authorList>
    </citation>
    <scope>NUCLEOTIDE SEQUENCE [LARGE SCALE GENOMIC DNA]</scope>
    <source>
        <strain evidence="1 2">MCA 2952</strain>
    </source>
</reference>
<evidence type="ECO:0000313" key="2">
    <source>
        <dbReference type="Proteomes" id="UP000054988"/>
    </source>
</evidence>
<protein>
    <submittedName>
        <fullName evidence="1">Uncharacterized protein</fullName>
    </submittedName>
</protein>
<dbReference type="EMBL" id="LATX01001317">
    <property type="protein sequence ID" value="KTB42585.1"/>
    <property type="molecule type" value="Genomic_DNA"/>
</dbReference>
<gene>
    <name evidence="1" type="ORF">WG66_4870</name>
</gene>
<accession>A0A0W0G1Y6</accession>
<proteinExistence type="predicted"/>
<name>A0A0W0G1Y6_MONRR</name>
<dbReference type="AlphaFoldDB" id="A0A0W0G1Y6"/>